<proteinExistence type="predicted"/>
<organism evidence="5">
    <name type="scientific">Heligmosomoides polygyrus</name>
    <name type="common">Parasitic roundworm</name>
    <dbReference type="NCBI Taxonomy" id="6339"/>
    <lineage>
        <taxon>Eukaryota</taxon>
        <taxon>Metazoa</taxon>
        <taxon>Ecdysozoa</taxon>
        <taxon>Nematoda</taxon>
        <taxon>Chromadorea</taxon>
        <taxon>Rhabditida</taxon>
        <taxon>Rhabditina</taxon>
        <taxon>Rhabditomorpha</taxon>
        <taxon>Strongyloidea</taxon>
        <taxon>Heligmosomidae</taxon>
        <taxon>Heligmosomoides</taxon>
    </lineage>
</organism>
<dbReference type="OrthoDB" id="5872261at2759"/>
<protein>
    <submittedName>
        <fullName evidence="7">DDE Tnp4 domain-containing protein</fullName>
    </submittedName>
</protein>
<evidence type="ECO:0000256" key="1">
    <source>
        <dbReference type="ARBA" id="ARBA00001968"/>
    </source>
</evidence>
<gene>
    <name evidence="5" type="ORF">HPBE_LOCUS16250</name>
</gene>
<evidence type="ECO:0000259" key="4">
    <source>
        <dbReference type="Pfam" id="PF13359"/>
    </source>
</evidence>
<comment type="cofactor">
    <cofactor evidence="1">
        <name>a divalent metal cation</name>
        <dbReference type="ChEBI" id="CHEBI:60240"/>
    </cofactor>
</comment>
<name>A0A3P8EDX6_HELPZ</name>
<dbReference type="GO" id="GO:0046872">
    <property type="term" value="F:metal ion binding"/>
    <property type="evidence" value="ECO:0007669"/>
    <property type="project" value="UniProtKB-KW"/>
</dbReference>
<dbReference type="Pfam" id="PF13359">
    <property type="entry name" value="DDE_Tnp_4"/>
    <property type="match status" value="1"/>
</dbReference>
<evidence type="ECO:0000313" key="7">
    <source>
        <dbReference type="WBParaSite" id="HPBE_0001625101-mRNA-1"/>
    </source>
</evidence>
<evidence type="ECO:0000313" key="5">
    <source>
        <dbReference type="EMBL" id="VDP05376.1"/>
    </source>
</evidence>
<feature type="domain" description="DDE Tnp4" evidence="4">
    <location>
        <begin position="119"/>
        <end position="249"/>
    </location>
</feature>
<reference evidence="7" key="2">
    <citation type="submission" date="2019-09" db="UniProtKB">
        <authorList>
            <consortium name="WormBaseParasite"/>
        </authorList>
    </citation>
    <scope>IDENTIFICATION</scope>
</reference>
<keyword evidence="6" id="KW-1185">Reference proteome</keyword>
<feature type="region of interest" description="Disordered" evidence="3">
    <location>
        <begin position="260"/>
        <end position="280"/>
    </location>
</feature>
<dbReference type="WBParaSite" id="HPBE_0001625101-mRNA-1">
    <property type="protein sequence ID" value="HPBE_0001625101-mRNA-1"/>
    <property type="gene ID" value="HPBE_0001625101"/>
</dbReference>
<dbReference type="Proteomes" id="UP000050761">
    <property type="component" value="Unassembled WGS sequence"/>
</dbReference>
<dbReference type="EMBL" id="UZAH01029312">
    <property type="protein sequence ID" value="VDP05376.1"/>
    <property type="molecule type" value="Genomic_DNA"/>
</dbReference>
<evidence type="ECO:0000313" key="6">
    <source>
        <dbReference type="Proteomes" id="UP000050761"/>
    </source>
</evidence>
<reference evidence="5 6" key="1">
    <citation type="submission" date="2018-11" db="EMBL/GenBank/DDBJ databases">
        <authorList>
            <consortium name="Pathogen Informatics"/>
        </authorList>
    </citation>
    <scope>NUCLEOTIDE SEQUENCE [LARGE SCALE GENOMIC DNA]</scope>
</reference>
<sequence>MSPSTFASLCIQLTHCQQRGARGRRDPVRLRRLMAVTTEVKIAAALEILAGRSQPSAVPWFDDIMEAMVDWSETMISWPSEVEGHFINKSFFKKTSVDNIVGCIAGSRVWASDSSDSQERNDEQSLNVGFVCDHRMRFRWVFAKYSGDVDDNTVFRNSVLYDQFCDGTAKGRLIAGDSYHSEFFLLRPSSVGNQNAVAEEQTIRISEAYETVLTAVRLLKNQFPILTGTSALPVAKLAKVVIVCAALFNLTRMQGEATFDDDEEGLPFGTESMAKHEENP</sequence>
<accession>A0A3P8EDX6</accession>
<keyword evidence="2" id="KW-0479">Metal-binding</keyword>
<evidence type="ECO:0000256" key="2">
    <source>
        <dbReference type="ARBA" id="ARBA00022723"/>
    </source>
</evidence>
<dbReference type="InterPro" id="IPR027806">
    <property type="entry name" value="HARBI1_dom"/>
</dbReference>
<dbReference type="AlphaFoldDB" id="A0A3P8EDX6"/>
<evidence type="ECO:0000256" key="3">
    <source>
        <dbReference type="SAM" id="MobiDB-lite"/>
    </source>
</evidence>